<comment type="caution">
    <text evidence="1">The sequence shown here is derived from an EMBL/GenBank/DDBJ whole genome shotgun (WGS) entry which is preliminary data.</text>
</comment>
<reference evidence="1 2" key="1">
    <citation type="journal article" date="2024" name="G3 (Bethesda)">
        <title>Genome assembly of Hibiscus sabdariffa L. provides insights into metabolisms of medicinal natural products.</title>
        <authorList>
            <person name="Kim T."/>
        </authorList>
    </citation>
    <scope>NUCLEOTIDE SEQUENCE [LARGE SCALE GENOMIC DNA]</scope>
    <source>
        <strain evidence="1">TK-2024</strain>
        <tissue evidence="1">Old leaves</tissue>
    </source>
</reference>
<gene>
    <name evidence="1" type="ORF">V6N12_058053</name>
</gene>
<organism evidence="1 2">
    <name type="scientific">Hibiscus sabdariffa</name>
    <name type="common">roselle</name>
    <dbReference type="NCBI Taxonomy" id="183260"/>
    <lineage>
        <taxon>Eukaryota</taxon>
        <taxon>Viridiplantae</taxon>
        <taxon>Streptophyta</taxon>
        <taxon>Embryophyta</taxon>
        <taxon>Tracheophyta</taxon>
        <taxon>Spermatophyta</taxon>
        <taxon>Magnoliopsida</taxon>
        <taxon>eudicotyledons</taxon>
        <taxon>Gunneridae</taxon>
        <taxon>Pentapetalae</taxon>
        <taxon>rosids</taxon>
        <taxon>malvids</taxon>
        <taxon>Malvales</taxon>
        <taxon>Malvaceae</taxon>
        <taxon>Malvoideae</taxon>
        <taxon>Hibiscus</taxon>
    </lineage>
</organism>
<dbReference type="Proteomes" id="UP001472677">
    <property type="component" value="Unassembled WGS sequence"/>
</dbReference>
<proteinExistence type="predicted"/>
<evidence type="ECO:0000313" key="2">
    <source>
        <dbReference type="Proteomes" id="UP001472677"/>
    </source>
</evidence>
<keyword evidence="2" id="KW-1185">Reference proteome</keyword>
<evidence type="ECO:0000313" key="1">
    <source>
        <dbReference type="EMBL" id="KAK8504957.1"/>
    </source>
</evidence>
<dbReference type="EMBL" id="JBBPBM010000133">
    <property type="protein sequence ID" value="KAK8504957.1"/>
    <property type="molecule type" value="Genomic_DNA"/>
</dbReference>
<accession>A0ABR2BDM2</accession>
<name>A0ABR2BDM2_9ROSI</name>
<sequence>MYANSLQQPLKSDPAGASFLPKSDSLTVAFDIDSLHQPLKSDPAGVPFLSKSYAPIVAFDIGQPPG</sequence>
<protein>
    <submittedName>
        <fullName evidence="1">Uncharacterized protein</fullName>
    </submittedName>
</protein>